<comment type="caution">
    <text evidence="4">The sequence shown here is derived from an EMBL/GenBank/DDBJ whole genome shotgun (WGS) entry which is preliminary data.</text>
</comment>
<dbReference type="GO" id="GO:0046872">
    <property type="term" value="F:metal ion binding"/>
    <property type="evidence" value="ECO:0007669"/>
    <property type="project" value="UniProtKB-KW"/>
</dbReference>
<dbReference type="EMBL" id="JAODUP010000986">
    <property type="protein sequence ID" value="KAK2142196.1"/>
    <property type="molecule type" value="Genomic_DNA"/>
</dbReference>
<sequence length="400" mass="44798">MWNFISFQTEFIHLMLARSVKRLWKLVLQEQIRIRNRHPQYCTMYANSLELKTVIKKLNKLAPTTLASSWDNVGLLVEPSPPHDVSSMLLTNDLTEPVIKEAIEKKVDMILSYHPPIFRPFQRLTQKTWKERVIIKCIEHRIAVYSPHTSYDAVLGGVNDWLIKPFSGIAKSIEKVYCAHHPTAGGYKMELTVPSKLLHTAEKILASIPTIPGVTVQAHLKIGEQPETATRLFLNCTEEGLGRAMDFVNQYDEVRDSVEVLQLMKPPIPHQGSGRIVKLDSPMRLQNAVDAIKSHLGLAHVRLAKALGASLDSPVLIVAVCAGSGGTVLKDVSADLFITGEMSHHDVLDANHRGTNVILCDHTNTERGFLKYHEDTLETVFEKKVAVHIAEADHEPMEVV</sequence>
<dbReference type="Gene3D" id="3.40.1390.30">
    <property type="entry name" value="NIF3 (NGG1p interacting factor 3)-like"/>
    <property type="match status" value="2"/>
</dbReference>
<feature type="binding site" evidence="3">
    <location>
        <position position="152"/>
    </location>
    <ligand>
        <name>a divalent metal cation</name>
        <dbReference type="ChEBI" id="CHEBI:60240"/>
        <label>1</label>
    </ligand>
</feature>
<dbReference type="FunFam" id="3.40.1390.30:FF:000001">
    <property type="entry name" value="GTP cyclohydrolase 1 type 2"/>
    <property type="match status" value="1"/>
</dbReference>
<feature type="binding site" evidence="3">
    <location>
        <position position="114"/>
    </location>
    <ligand>
        <name>a divalent metal cation</name>
        <dbReference type="ChEBI" id="CHEBI:60240"/>
        <label>1</label>
    </ligand>
</feature>
<keyword evidence="3" id="KW-0479">Metal-binding</keyword>
<dbReference type="Proteomes" id="UP001208570">
    <property type="component" value="Unassembled WGS sequence"/>
</dbReference>
<dbReference type="InterPro" id="IPR002678">
    <property type="entry name" value="DUF34/NIF3"/>
</dbReference>
<name>A0AAD9MSG9_9ANNE</name>
<dbReference type="InterPro" id="IPR036069">
    <property type="entry name" value="DUF34/NIF3_sf"/>
</dbReference>
<dbReference type="AlphaFoldDB" id="A0AAD9MSG9"/>
<evidence type="ECO:0000256" key="2">
    <source>
        <dbReference type="ARBA" id="ARBA00019069"/>
    </source>
</evidence>
<dbReference type="NCBIfam" id="TIGR00486">
    <property type="entry name" value="YbgI_SA1388"/>
    <property type="match status" value="1"/>
</dbReference>
<dbReference type="Pfam" id="PF01784">
    <property type="entry name" value="DUF34_NIF3"/>
    <property type="match status" value="1"/>
</dbReference>
<organism evidence="4 5">
    <name type="scientific">Paralvinella palmiformis</name>
    <dbReference type="NCBI Taxonomy" id="53620"/>
    <lineage>
        <taxon>Eukaryota</taxon>
        <taxon>Metazoa</taxon>
        <taxon>Spiralia</taxon>
        <taxon>Lophotrochozoa</taxon>
        <taxon>Annelida</taxon>
        <taxon>Polychaeta</taxon>
        <taxon>Sedentaria</taxon>
        <taxon>Canalipalpata</taxon>
        <taxon>Terebellida</taxon>
        <taxon>Terebelliformia</taxon>
        <taxon>Alvinellidae</taxon>
        <taxon>Paralvinella</taxon>
    </lineage>
</organism>
<feature type="binding site" evidence="3">
    <location>
        <position position="362"/>
    </location>
    <ligand>
        <name>a divalent metal cation</name>
        <dbReference type="ChEBI" id="CHEBI:60240"/>
        <label>1</label>
    </ligand>
</feature>
<dbReference type="PANTHER" id="PTHR13799">
    <property type="entry name" value="NGG1 INTERACTING FACTOR 3"/>
    <property type="match status" value="1"/>
</dbReference>
<dbReference type="InterPro" id="IPR017222">
    <property type="entry name" value="DUF34/NIF3_animal"/>
</dbReference>
<dbReference type="PIRSF" id="PIRSF037490">
    <property type="entry name" value="UCP037490_NIF3_euk"/>
    <property type="match status" value="1"/>
</dbReference>
<evidence type="ECO:0000256" key="1">
    <source>
        <dbReference type="ARBA" id="ARBA00006964"/>
    </source>
</evidence>
<accession>A0AAD9MSG9</accession>
<evidence type="ECO:0000313" key="5">
    <source>
        <dbReference type="Proteomes" id="UP001208570"/>
    </source>
</evidence>
<proteinExistence type="inferred from homology"/>
<comment type="similarity">
    <text evidence="1">Belongs to the GTP cyclohydrolase I type 2/NIF3 family.</text>
</comment>
<protein>
    <recommendedName>
        <fullName evidence="2">NIF3-like protein 1</fullName>
    </recommendedName>
</protein>
<dbReference type="PANTHER" id="PTHR13799:SF13">
    <property type="entry name" value="NIF3-LIKE PROTEIN 1"/>
    <property type="match status" value="1"/>
</dbReference>
<keyword evidence="5" id="KW-1185">Reference proteome</keyword>
<evidence type="ECO:0000256" key="3">
    <source>
        <dbReference type="PIRSR" id="PIRSR602678-1"/>
    </source>
</evidence>
<gene>
    <name evidence="4" type="ORF">LSH36_986g00011</name>
</gene>
<reference evidence="4" key="1">
    <citation type="journal article" date="2023" name="Mol. Biol. Evol.">
        <title>Third-Generation Sequencing Reveals the Adaptive Role of the Epigenome in Three Deep-Sea Polychaetes.</title>
        <authorList>
            <person name="Perez M."/>
            <person name="Aroh O."/>
            <person name="Sun Y."/>
            <person name="Lan Y."/>
            <person name="Juniper S.K."/>
            <person name="Young C.R."/>
            <person name="Angers B."/>
            <person name="Qian P.Y."/>
        </authorList>
    </citation>
    <scope>NUCLEOTIDE SEQUENCE</scope>
    <source>
        <strain evidence="4">P08H-3</strain>
    </source>
</reference>
<dbReference type="SUPFAM" id="SSF102705">
    <property type="entry name" value="NIF3 (NGG1p interacting factor 3)-like"/>
    <property type="match status" value="1"/>
</dbReference>
<dbReference type="GO" id="GO:0005739">
    <property type="term" value="C:mitochondrion"/>
    <property type="evidence" value="ECO:0007669"/>
    <property type="project" value="TreeGrafter"/>
</dbReference>
<evidence type="ECO:0000313" key="4">
    <source>
        <dbReference type="EMBL" id="KAK2142196.1"/>
    </source>
</evidence>
<feature type="binding site" evidence="3">
    <location>
        <position position="366"/>
    </location>
    <ligand>
        <name>a divalent metal cation</name>
        <dbReference type="ChEBI" id="CHEBI:60240"/>
        <label>1</label>
    </ligand>
</feature>